<feature type="non-terminal residue" evidence="2">
    <location>
        <position position="1572"/>
    </location>
</feature>
<dbReference type="EMBL" id="UINC01017905">
    <property type="protein sequence ID" value="SVA74734.1"/>
    <property type="molecule type" value="Genomic_DNA"/>
</dbReference>
<accession>A0A381YCJ9</accession>
<evidence type="ECO:0000259" key="1">
    <source>
        <dbReference type="PROSITE" id="PS50835"/>
    </source>
</evidence>
<proteinExistence type="predicted"/>
<gene>
    <name evidence="2" type="ORF">METZ01_LOCUS127588</name>
</gene>
<reference evidence="2" key="1">
    <citation type="submission" date="2018-05" db="EMBL/GenBank/DDBJ databases">
        <authorList>
            <person name="Lanie J.A."/>
            <person name="Ng W.-L."/>
            <person name="Kazmierczak K.M."/>
            <person name="Andrzejewski T.M."/>
            <person name="Davidsen T.M."/>
            <person name="Wayne K.J."/>
            <person name="Tettelin H."/>
            <person name="Glass J.I."/>
            <person name="Rusch D."/>
            <person name="Podicherti R."/>
            <person name="Tsui H.-C.T."/>
            <person name="Winkler M.E."/>
        </authorList>
    </citation>
    <scope>NUCLEOTIDE SEQUENCE</scope>
</reference>
<protein>
    <recommendedName>
        <fullName evidence="1">Ig-like domain-containing protein</fullName>
    </recommendedName>
</protein>
<dbReference type="InterPro" id="IPR007110">
    <property type="entry name" value="Ig-like_dom"/>
</dbReference>
<dbReference type="PROSITE" id="PS50835">
    <property type="entry name" value="IG_LIKE"/>
    <property type="match status" value="1"/>
</dbReference>
<organism evidence="2">
    <name type="scientific">marine metagenome</name>
    <dbReference type="NCBI Taxonomy" id="408172"/>
    <lineage>
        <taxon>unclassified sequences</taxon>
        <taxon>metagenomes</taxon>
        <taxon>ecological metagenomes</taxon>
    </lineage>
</organism>
<sequence>MGTKYAIFGISIITFLMASGATFSGTPPLEAAHAQTPEFVTGLIDRPYYGDYRDAEEAKKDWTRTLAVQQNGYTLHLDETSGYLYEIWDGYPEETVAYHVDMGYYIGERIIQKYGGSLKCQVESCAGEDLPIEWFYDENGKIIRSTGFTDMPVENTAVEPTEGADFFGNPTFTIEPEIGTTQFQIPVESDGIEEAWQTAAQTTSITQNDGVYTFQTHVPYTWDDDNGKYTPYILSEGSDHIQVIQHNDVRFIINKDSCSLTIVQADEILIKSDSYNIRTATIGTDDWSHLAINDEPCTTEVHEWDASATIDNAIDYSNANTVILDPDDELIVPTKTGVVEGISIVITKENNEGVLEINYDMTGGQIKATAVFLNEFYPNNKFGFTQSVILTNPIITLNNQGHETDIDLSQMVGMNIGREQLEQNEDLVIESMKMFYNSGLGFPQLWNVNIGETDGLPQINLDYANQNSTTYGDGVPIGEKLILDPQFEWSDLLAPYDTNPVAAHRLWTATTTANPHTAFVGQDTYHTARMSQTGSSSPAYVTALTYDISRIPSNAIITAVGATSCTGDYNSSAYNSGMVTEYRSMGFDGRTSPSLTDYWSTIAGSVQYYSDLKPGETNWVDKTTGIAHGHGCGYPSWSAANMMKFNAQAVIDFQNIVQSGQGWFGMMWQPLGFPYAPSGTQIGEIYSQNTQLSATYYIPDTPPTVSTTQTSGSAIDVSWTEGTDLFSNTPFFAKDDGNSGACYYTDTFSDQGTSYGCYEEAYYYKEILGAETVNGVYENALRFNFGQLAMAGSDIVGIENQNGRFWQWFCGERTGLESCTNNDGITISFWMKPDVTDLGYNVNNYKLTGGAAGQLSPASAAFAINCSWIDHSGYGSCSYYNNYTADYWCGRAAMGSYNTSVLYTFGLGYQCDWGYPHASMHFNGAYTTEDSLNWGDIGYQSGHTASSAGTWSPGNIGSPGKWIHFLGTIDSAGNTSIYLDGRKQMLCTYAQASGGGTLGDGACARGALGLTDTMTPALDSAVKTSNQWGGSSGWAIGGVKTHQYDWRGSIDELYIFNTVFTDIDDIRGLANGASWAQALPFANRPNYIHGSETSETPLQGFWKPFPQKDHLIRAYTFDGDTDNKFIFNEAIKSDPSPDNYTVFRADESDMDLLTYSNNNCYDTPTTNSINLSGTAGCSGWPAMSLITSTKTATVGEGVFWVDFSPDSNGAIGYIGLGQGTPVGSANTANNNSPSMKYSQLIMACSGVYENFPGSPAGSWDGGTWCDNPWHVDDIYRILVDNDGTVYYYRQAQGVGEFILDFISPHKASGDYYFQSIGYSSNTGFTDIEFVTTDIVHEQIPNFENLISHFSYDGTNLDSIDRTRGFTPDNIVAGSVYHGDFEFDPDEGFGEASLFVGDQPSSTNKSSSVHVFPASDFSFDYNEPFTVSTWVKSDTSIQYYWGSILHLGYLYNEASYGGWKLEAPYNNLQCGIDAHGTSNEGWHRTNAGTIFDNVWHMVTCVYDGAGDVTMFVDGEKVTTTNYPSSTKQTMGNNPISPSNPDHPLQIGDRGDGGARFGGWIDETMIFDVEFSDA</sequence>
<dbReference type="InterPro" id="IPR013320">
    <property type="entry name" value="ConA-like_dom_sf"/>
</dbReference>
<evidence type="ECO:0000313" key="2">
    <source>
        <dbReference type="EMBL" id="SVA74734.1"/>
    </source>
</evidence>
<dbReference type="SUPFAM" id="SSF49899">
    <property type="entry name" value="Concanavalin A-like lectins/glucanases"/>
    <property type="match status" value="1"/>
</dbReference>
<dbReference type="Pfam" id="PF13385">
    <property type="entry name" value="Laminin_G_3"/>
    <property type="match status" value="1"/>
</dbReference>
<feature type="domain" description="Ig-like" evidence="1">
    <location>
        <begin position="92"/>
        <end position="166"/>
    </location>
</feature>
<name>A0A381YCJ9_9ZZZZ</name>
<dbReference type="Gene3D" id="2.60.120.200">
    <property type="match status" value="2"/>
</dbReference>